<proteinExistence type="predicted"/>
<feature type="compositionally biased region" description="Basic and acidic residues" evidence="1">
    <location>
        <begin position="1"/>
        <end position="14"/>
    </location>
</feature>
<protein>
    <submittedName>
        <fullName evidence="2">Uncharacterized protein</fullName>
    </submittedName>
</protein>
<comment type="caution">
    <text evidence="2">The sequence shown here is derived from an EMBL/GenBank/DDBJ whole genome shotgun (WGS) entry which is preliminary data.</text>
</comment>
<dbReference type="Proteomes" id="UP000198287">
    <property type="component" value="Unassembled WGS sequence"/>
</dbReference>
<keyword evidence="3" id="KW-1185">Reference proteome</keyword>
<reference evidence="2 3" key="1">
    <citation type="submission" date="2015-12" db="EMBL/GenBank/DDBJ databases">
        <title>The genome of Folsomia candida.</title>
        <authorList>
            <person name="Faddeeva A."/>
            <person name="Derks M.F."/>
            <person name="Anvar Y."/>
            <person name="Smit S."/>
            <person name="Van Straalen N."/>
            <person name="Roelofs D."/>
        </authorList>
    </citation>
    <scope>NUCLEOTIDE SEQUENCE [LARGE SCALE GENOMIC DNA]</scope>
    <source>
        <strain evidence="2 3">VU population</strain>
        <tissue evidence="2">Whole body</tissue>
    </source>
</reference>
<name>A0A226ERV6_FOLCA</name>
<dbReference type="AlphaFoldDB" id="A0A226ERV6"/>
<dbReference type="EMBL" id="LNIX01000002">
    <property type="protein sequence ID" value="OXA59948.1"/>
    <property type="molecule type" value="Genomic_DNA"/>
</dbReference>
<evidence type="ECO:0000313" key="3">
    <source>
        <dbReference type="Proteomes" id="UP000198287"/>
    </source>
</evidence>
<evidence type="ECO:0000313" key="2">
    <source>
        <dbReference type="EMBL" id="OXA59948.1"/>
    </source>
</evidence>
<sequence length="146" mass="16788">MCLTGREEPEKLEPQELLGYPELDELPEQPRTTQQPRAAEEMIDEGDAHMILFLRKSKSNDSGLSAHRLSVGVRDRNSAMEAIDDTKYDDNEIKKLYTENETQKLKELFEERNTNDQRRSSTVAGCLTRDTHDLSFESRTGRECPL</sequence>
<evidence type="ECO:0000256" key="1">
    <source>
        <dbReference type="SAM" id="MobiDB-lite"/>
    </source>
</evidence>
<gene>
    <name evidence="2" type="ORF">Fcan01_04366</name>
</gene>
<feature type="region of interest" description="Disordered" evidence="1">
    <location>
        <begin position="1"/>
        <end position="39"/>
    </location>
</feature>
<organism evidence="2 3">
    <name type="scientific">Folsomia candida</name>
    <name type="common">Springtail</name>
    <dbReference type="NCBI Taxonomy" id="158441"/>
    <lineage>
        <taxon>Eukaryota</taxon>
        <taxon>Metazoa</taxon>
        <taxon>Ecdysozoa</taxon>
        <taxon>Arthropoda</taxon>
        <taxon>Hexapoda</taxon>
        <taxon>Collembola</taxon>
        <taxon>Entomobryomorpha</taxon>
        <taxon>Isotomoidea</taxon>
        <taxon>Isotomidae</taxon>
        <taxon>Proisotominae</taxon>
        <taxon>Folsomia</taxon>
    </lineage>
</organism>
<accession>A0A226ERV6</accession>